<organism evidence="2 3">
    <name type="scientific">Olivibacter ginsenosidimutans</name>
    <dbReference type="NCBI Taxonomy" id="1176537"/>
    <lineage>
        <taxon>Bacteria</taxon>
        <taxon>Pseudomonadati</taxon>
        <taxon>Bacteroidota</taxon>
        <taxon>Sphingobacteriia</taxon>
        <taxon>Sphingobacteriales</taxon>
        <taxon>Sphingobacteriaceae</taxon>
        <taxon>Olivibacter</taxon>
    </lineage>
</organism>
<accession>A0ABP9B7M8</accession>
<name>A0ABP9B7M8_9SPHI</name>
<proteinExistence type="predicted"/>
<sequence length="225" mass="26266">MKQQTFKEKIGLFFGKLMGKSVQSSKYRPHSKETIENDSQASPLSPDLSAINPQRVTTKKDTYKCFTFMLYERDSASISQRILEHDRLHLVTQSESLDHEDENLVENAKKADILFFSSGDRVFDIDRFLEKVGIYDKMIVVVSTYDPYMYKEWIKGRVDCHFRKREILVSEYFEIAMKPVLDDLDGIASLPNLIDEDDIDEIEEGGYAWSENWFKTYGLRERGDE</sequence>
<gene>
    <name evidence="2" type="ORF">GCM10023231_18320</name>
</gene>
<dbReference type="Proteomes" id="UP001501411">
    <property type="component" value="Unassembled WGS sequence"/>
</dbReference>
<dbReference type="RefSeq" id="WP_345231460.1">
    <property type="nucleotide sequence ID" value="NZ_BAABIQ010000028.1"/>
</dbReference>
<dbReference type="EMBL" id="BAABIQ010000028">
    <property type="protein sequence ID" value="GAA4790776.1"/>
    <property type="molecule type" value="Genomic_DNA"/>
</dbReference>
<keyword evidence="3" id="KW-1185">Reference proteome</keyword>
<reference evidence="3" key="1">
    <citation type="journal article" date="2019" name="Int. J. Syst. Evol. Microbiol.">
        <title>The Global Catalogue of Microorganisms (GCM) 10K type strain sequencing project: providing services to taxonomists for standard genome sequencing and annotation.</title>
        <authorList>
            <consortium name="The Broad Institute Genomics Platform"/>
            <consortium name="The Broad Institute Genome Sequencing Center for Infectious Disease"/>
            <person name="Wu L."/>
            <person name="Ma J."/>
        </authorList>
    </citation>
    <scope>NUCLEOTIDE SEQUENCE [LARGE SCALE GENOMIC DNA]</scope>
    <source>
        <strain evidence="3">JCM 18200</strain>
    </source>
</reference>
<feature type="region of interest" description="Disordered" evidence="1">
    <location>
        <begin position="24"/>
        <end position="50"/>
    </location>
</feature>
<comment type="caution">
    <text evidence="2">The sequence shown here is derived from an EMBL/GenBank/DDBJ whole genome shotgun (WGS) entry which is preliminary data.</text>
</comment>
<protein>
    <recommendedName>
        <fullName evidence="4">TIR domain-containing protein</fullName>
    </recommendedName>
</protein>
<evidence type="ECO:0000313" key="2">
    <source>
        <dbReference type="EMBL" id="GAA4790776.1"/>
    </source>
</evidence>
<evidence type="ECO:0000256" key="1">
    <source>
        <dbReference type="SAM" id="MobiDB-lite"/>
    </source>
</evidence>
<evidence type="ECO:0000313" key="3">
    <source>
        <dbReference type="Proteomes" id="UP001501411"/>
    </source>
</evidence>
<evidence type="ECO:0008006" key="4">
    <source>
        <dbReference type="Google" id="ProtNLM"/>
    </source>
</evidence>